<dbReference type="EMBL" id="MN738790">
    <property type="protein sequence ID" value="QHT37167.1"/>
    <property type="molecule type" value="Genomic_DNA"/>
</dbReference>
<organism evidence="1">
    <name type="scientific">viral metagenome</name>
    <dbReference type="NCBI Taxonomy" id="1070528"/>
    <lineage>
        <taxon>unclassified sequences</taxon>
        <taxon>metagenomes</taxon>
        <taxon>organismal metagenomes</taxon>
    </lineage>
</organism>
<proteinExistence type="predicted"/>
<evidence type="ECO:0000313" key="1">
    <source>
        <dbReference type="EMBL" id="QHT37167.1"/>
    </source>
</evidence>
<accession>A0A6C0F5Q9</accession>
<sequence>MDTSLYQSTLDVCNKGHFDLCENRSGNTAILIVGQCRSLTENLQNILDFIKLYSNATQRYYEVFFYLDPHINFPWQTDASLRTGDLCTIRLDLAIRKVFPNSHISYYNSQDIHAIISTKKLNEASYLYFQSLIEHQAWKWAQERMPNITHVFKLRPDATYDTSINMSLFYKYEQLVFKDWDMCFHCTKPNADIICNQISSIENLNLQEITESPLTIHNIHYTHLLLHGVPYKELKFCKLNRNIPSIITSKNIISSQSNTYIPLGIQCAPTEFLKKNHLRQCAFPFDWMFSNISFIINILQNETFTVNNNSSFICYEHFNTCSNGMNVCDTNFNVLYPHHTINDLQINGCYHRRLERLKKTLFDDTCKIFIHITEISDCSRFTLDGKSPNKFDQLHMLKLCNYFDDNSINYKIIIFDFVSRYISLSHSKIFIIPLTGKPTISSDNSPFLHELDSIFDALVIF</sequence>
<protein>
    <submittedName>
        <fullName evidence="1">Uncharacterized protein</fullName>
    </submittedName>
</protein>
<name>A0A6C0F5Q9_9ZZZZ</name>
<dbReference type="Pfam" id="PF08795">
    <property type="entry name" value="DUF1796"/>
    <property type="match status" value="1"/>
</dbReference>
<dbReference type="InterPro" id="IPR014903">
    <property type="entry name" value="DUF1796"/>
</dbReference>
<dbReference type="AlphaFoldDB" id="A0A6C0F5Q9"/>
<reference evidence="1" key="1">
    <citation type="journal article" date="2020" name="Nature">
        <title>Giant virus diversity and host interactions through global metagenomics.</title>
        <authorList>
            <person name="Schulz F."/>
            <person name="Roux S."/>
            <person name="Paez-Espino D."/>
            <person name="Jungbluth S."/>
            <person name="Walsh D.A."/>
            <person name="Denef V.J."/>
            <person name="McMahon K.D."/>
            <person name="Konstantinidis K.T."/>
            <person name="Eloe-Fadrosh E.A."/>
            <person name="Kyrpides N.C."/>
            <person name="Woyke T."/>
        </authorList>
    </citation>
    <scope>NUCLEOTIDE SEQUENCE</scope>
    <source>
        <strain evidence="1">GVMAG-S-ERX555967-131</strain>
    </source>
</reference>